<dbReference type="GO" id="GO:0031704">
    <property type="term" value="F:apelin receptor binding"/>
    <property type="evidence" value="ECO:0007669"/>
    <property type="project" value="InterPro"/>
</dbReference>
<dbReference type="AlphaFoldDB" id="A0A8C6YMC8"/>
<dbReference type="KEGG" id="npd:112949233"/>
<dbReference type="OrthoDB" id="9922869at2759"/>
<protein>
    <submittedName>
        <fullName evidence="2">Apelin receptor early endogenous ligand</fullName>
    </submittedName>
</protein>
<gene>
    <name evidence="2" type="primary">APELA</name>
</gene>
<keyword evidence="3" id="KW-1185">Reference proteome</keyword>
<dbReference type="InterPro" id="IPR047853">
    <property type="entry name" value="ELA"/>
</dbReference>
<reference evidence="2" key="1">
    <citation type="submission" date="2025-08" db="UniProtKB">
        <authorList>
            <consortium name="Ensembl"/>
        </authorList>
    </citation>
    <scope>IDENTIFICATION</scope>
</reference>
<accession>A0A8C6YMC8</accession>
<dbReference type="Pfam" id="PF22050">
    <property type="entry name" value="Toddler"/>
    <property type="match status" value="1"/>
</dbReference>
<keyword evidence="1" id="KW-0732">Signal</keyword>
<evidence type="ECO:0000313" key="3">
    <source>
        <dbReference type="Proteomes" id="UP000694420"/>
    </source>
</evidence>
<feature type="chain" id="PRO_5034249453" evidence="1">
    <location>
        <begin position="23"/>
        <end position="54"/>
    </location>
</feature>
<dbReference type="RefSeq" id="XP_025897398.1">
    <property type="nucleotide sequence ID" value="XM_026041613.1"/>
</dbReference>
<feature type="signal peptide" evidence="1">
    <location>
        <begin position="1"/>
        <end position="22"/>
    </location>
</feature>
<dbReference type="GO" id="GO:0007507">
    <property type="term" value="P:heart development"/>
    <property type="evidence" value="ECO:0007669"/>
    <property type="project" value="InterPro"/>
</dbReference>
<organism evidence="2 3">
    <name type="scientific">Nothoprocta perdicaria</name>
    <name type="common">Chilean tinamou</name>
    <name type="synonym">Crypturus perdicarius</name>
    <dbReference type="NCBI Taxonomy" id="30464"/>
    <lineage>
        <taxon>Eukaryota</taxon>
        <taxon>Metazoa</taxon>
        <taxon>Chordata</taxon>
        <taxon>Craniata</taxon>
        <taxon>Vertebrata</taxon>
        <taxon>Euteleostomi</taxon>
        <taxon>Archelosauria</taxon>
        <taxon>Archosauria</taxon>
        <taxon>Dinosauria</taxon>
        <taxon>Saurischia</taxon>
        <taxon>Theropoda</taxon>
        <taxon>Coelurosauria</taxon>
        <taxon>Aves</taxon>
        <taxon>Palaeognathae</taxon>
        <taxon>Tinamiformes</taxon>
        <taxon>Tinamidae</taxon>
        <taxon>Nothoprocta</taxon>
    </lineage>
</organism>
<dbReference type="Ensembl" id="ENSNPET00000001012.1">
    <property type="protein sequence ID" value="ENSNPEP00000000996.1"/>
    <property type="gene ID" value="ENSNPEG00000000791.1"/>
</dbReference>
<name>A0A8C6YMC8_NOTPE</name>
<evidence type="ECO:0000256" key="1">
    <source>
        <dbReference type="SAM" id="SignalP"/>
    </source>
</evidence>
<dbReference type="GO" id="GO:0060183">
    <property type="term" value="P:apelin receptor signaling pathway"/>
    <property type="evidence" value="ECO:0007669"/>
    <property type="project" value="InterPro"/>
</dbReference>
<dbReference type="Proteomes" id="UP000694420">
    <property type="component" value="Unplaced"/>
</dbReference>
<proteinExistence type="predicted"/>
<dbReference type="CDD" id="cd20244">
    <property type="entry name" value="Toddler"/>
    <property type="match status" value="1"/>
</dbReference>
<reference evidence="2" key="2">
    <citation type="submission" date="2025-09" db="UniProtKB">
        <authorList>
            <consortium name="Ensembl"/>
        </authorList>
    </citation>
    <scope>IDENTIFICATION</scope>
</reference>
<dbReference type="GeneID" id="112949233"/>
<dbReference type="CTD" id="100506013"/>
<evidence type="ECO:0000313" key="2">
    <source>
        <dbReference type="Ensembl" id="ENSNPEP00000000996.1"/>
    </source>
</evidence>
<sequence>MRLQRLLRAALLLCVTLLLAAAQRPGSAALRRKLHRHGCLQRRCVPLHSRVPFP</sequence>